<name>A0ABD5T195_9EURY</name>
<evidence type="ECO:0000313" key="2">
    <source>
        <dbReference type="Proteomes" id="UP001596274"/>
    </source>
</evidence>
<protein>
    <recommendedName>
        <fullName evidence="3">Small CPxCG-related zinc finger protein</fullName>
    </recommendedName>
</protein>
<accession>A0ABD5T195</accession>
<feature type="non-terminal residue" evidence="1">
    <location>
        <position position="1"/>
    </location>
</feature>
<reference evidence="1 2" key="1">
    <citation type="journal article" date="2019" name="Int. J. Syst. Evol. Microbiol.">
        <title>The Global Catalogue of Microorganisms (GCM) 10K type strain sequencing project: providing services to taxonomists for standard genome sequencing and annotation.</title>
        <authorList>
            <consortium name="The Broad Institute Genomics Platform"/>
            <consortium name="The Broad Institute Genome Sequencing Center for Infectious Disease"/>
            <person name="Wu L."/>
            <person name="Ma J."/>
        </authorList>
    </citation>
    <scope>NUCLEOTIDE SEQUENCE [LARGE SCALE GENOMIC DNA]</scope>
    <source>
        <strain evidence="1 2">PJ61</strain>
    </source>
</reference>
<dbReference type="Proteomes" id="UP001596274">
    <property type="component" value="Unassembled WGS sequence"/>
</dbReference>
<dbReference type="SUPFAM" id="SSF161219">
    <property type="entry name" value="CHY zinc finger-like"/>
    <property type="match status" value="1"/>
</dbReference>
<gene>
    <name evidence="1" type="ORF">ACFQDD_05600</name>
</gene>
<sequence length="60" mass="6808">TDHESGPWPRDRFDEPAALCGHCRTTLSVREYLDGDDACPHCGTAFNPGCRAHRDRYFEV</sequence>
<dbReference type="InterPro" id="IPR016694">
    <property type="entry name" value="UCP017292"/>
</dbReference>
<dbReference type="InterPro" id="IPR037274">
    <property type="entry name" value="Znf_CHY_sf"/>
</dbReference>
<organism evidence="1 2">
    <name type="scientific">Halorubrum pallidum</name>
    <dbReference type="NCBI Taxonomy" id="1526114"/>
    <lineage>
        <taxon>Archaea</taxon>
        <taxon>Methanobacteriati</taxon>
        <taxon>Methanobacteriota</taxon>
        <taxon>Stenosarchaea group</taxon>
        <taxon>Halobacteria</taxon>
        <taxon>Halobacteriales</taxon>
        <taxon>Haloferacaceae</taxon>
        <taxon>Halorubrum</taxon>
    </lineage>
</organism>
<dbReference type="EMBL" id="JBHSWT010000217">
    <property type="protein sequence ID" value="MFC6770994.1"/>
    <property type="molecule type" value="Genomic_DNA"/>
</dbReference>
<evidence type="ECO:0008006" key="3">
    <source>
        <dbReference type="Google" id="ProtNLM"/>
    </source>
</evidence>
<evidence type="ECO:0000313" key="1">
    <source>
        <dbReference type="EMBL" id="MFC6770994.1"/>
    </source>
</evidence>
<keyword evidence="2" id="KW-1185">Reference proteome</keyword>
<dbReference type="PIRSF" id="PIRSF017292">
    <property type="entry name" value="UCP017292_Znf_CHY"/>
    <property type="match status" value="1"/>
</dbReference>
<proteinExistence type="predicted"/>
<comment type="caution">
    <text evidence="1">The sequence shown here is derived from an EMBL/GenBank/DDBJ whole genome shotgun (WGS) entry which is preliminary data.</text>
</comment>
<dbReference type="AlphaFoldDB" id="A0ABD5T195"/>